<comment type="caution">
    <text evidence="1">The sequence shown here is derived from an EMBL/GenBank/DDBJ whole genome shotgun (WGS) entry which is preliminary data.</text>
</comment>
<keyword evidence="2" id="KW-1185">Reference proteome</keyword>
<dbReference type="Proteomes" id="UP001177260">
    <property type="component" value="Unassembled WGS sequence"/>
</dbReference>
<reference evidence="1 2" key="1">
    <citation type="journal article" date="2023" name="ACS Omega">
        <title>Identification of the Neoaspergillic Acid Biosynthesis Gene Cluster by Establishing an In Vitro CRISPR-Ribonucleoprotein Genetic System in Aspergillus melleus.</title>
        <authorList>
            <person name="Yuan B."/>
            <person name="Grau M.F."/>
            <person name="Murata R.M."/>
            <person name="Torok T."/>
            <person name="Venkateswaran K."/>
            <person name="Stajich J.E."/>
            <person name="Wang C.C.C."/>
        </authorList>
    </citation>
    <scope>NUCLEOTIDE SEQUENCE [LARGE SCALE GENOMIC DNA]</scope>
    <source>
        <strain evidence="1 2">IMV 1140</strain>
    </source>
</reference>
<organism evidence="1 2">
    <name type="scientific">Aspergillus melleus</name>
    <dbReference type="NCBI Taxonomy" id="138277"/>
    <lineage>
        <taxon>Eukaryota</taxon>
        <taxon>Fungi</taxon>
        <taxon>Dikarya</taxon>
        <taxon>Ascomycota</taxon>
        <taxon>Pezizomycotina</taxon>
        <taxon>Eurotiomycetes</taxon>
        <taxon>Eurotiomycetidae</taxon>
        <taxon>Eurotiales</taxon>
        <taxon>Aspergillaceae</taxon>
        <taxon>Aspergillus</taxon>
        <taxon>Aspergillus subgen. Circumdati</taxon>
    </lineage>
</organism>
<sequence>MLNPSQPDCAPFKVLVVGGSYAGLAATLNLLDLCQGRRRRFSLDPADEGPQRKVPVQITIVDERDGFYHLIGVPLAIASEDYAHRIWKTFDDIPALQTPEIRRIQGRVVNVDCETKTARIEGITKGGAVTEEQYDYLIACSGLRRDWPSAPKSATRHDYIAEATQWVEDVKNATQGVVIIGGGAVGVEIAAEIKMMQPQVKVTLIHSRSKLLSSESLPEEFSTKTLALLQSDVEVILGVRVQHATAHESNAAGMAPGYTLTLSDGRQLQTSHVINAVSRFSPTTSYLPDAACDEEGYVYITPQLHFAGDVVNAGDHYASGDLVHWSGIKRGGAAMHQGHYAAFNIHQKMYAQLYGSEIDVLDLAEVPPMMALALGKQAVGYFPTTGLSEGNEVLKTFFGDDLGFMSKTPGLL</sequence>
<accession>A0ACC3AVJ5</accession>
<evidence type="ECO:0000313" key="2">
    <source>
        <dbReference type="Proteomes" id="UP001177260"/>
    </source>
</evidence>
<evidence type="ECO:0000313" key="1">
    <source>
        <dbReference type="EMBL" id="KAK1141907.1"/>
    </source>
</evidence>
<name>A0ACC3AVJ5_9EURO</name>
<protein>
    <submittedName>
        <fullName evidence="1">Uncharacterized protein</fullName>
    </submittedName>
</protein>
<proteinExistence type="predicted"/>
<gene>
    <name evidence="1" type="ORF">N8T08_008420</name>
</gene>
<dbReference type="EMBL" id="JAOPJF010000058">
    <property type="protein sequence ID" value="KAK1141907.1"/>
    <property type="molecule type" value="Genomic_DNA"/>
</dbReference>